<feature type="compositionally biased region" description="Polar residues" evidence="1">
    <location>
        <begin position="1"/>
        <end position="10"/>
    </location>
</feature>
<dbReference type="EMBL" id="MF344580">
    <property type="protein sequence ID" value="AVE23628.1"/>
    <property type="molecule type" value="Genomic_DNA"/>
</dbReference>
<evidence type="ECO:0000256" key="1">
    <source>
        <dbReference type="SAM" id="MobiDB-lite"/>
    </source>
</evidence>
<sequence>MATGFYSESLQGEGRKSAPGGEWAKQFVASATRIKTSAVIGYSRFHAP</sequence>
<geneLocation type="plasmid" evidence="2">
    <name>p30860-HI2</name>
</geneLocation>
<keyword evidence="2" id="KW-0614">Plasmid</keyword>
<name>A0A2L1KM95_ENTCL</name>
<proteinExistence type="predicted"/>
<feature type="region of interest" description="Disordered" evidence="1">
    <location>
        <begin position="1"/>
        <end position="21"/>
    </location>
</feature>
<accession>A0A2L1KM95</accession>
<dbReference type="AlphaFoldDB" id="A0A2L1KM95"/>
<evidence type="ECO:0000313" key="2">
    <source>
        <dbReference type="EMBL" id="AVE23628.1"/>
    </source>
</evidence>
<organism evidence="2">
    <name type="scientific">Enterobacter cloacae</name>
    <dbReference type="NCBI Taxonomy" id="550"/>
    <lineage>
        <taxon>Bacteria</taxon>
        <taxon>Pseudomonadati</taxon>
        <taxon>Pseudomonadota</taxon>
        <taxon>Gammaproteobacteria</taxon>
        <taxon>Enterobacterales</taxon>
        <taxon>Enterobacteriaceae</taxon>
        <taxon>Enterobacter</taxon>
        <taxon>Enterobacter cloacae complex</taxon>
    </lineage>
</organism>
<reference evidence="2" key="1">
    <citation type="submission" date="2017-06" db="EMBL/GenBank/DDBJ databases">
        <title>Complete sequence of p30860-HI2.</title>
        <authorList>
            <person name="Jiang X."/>
            <person name="Feng J."/>
            <person name="Zeng L."/>
            <person name="Zhang D."/>
            <person name="Zhan Z."/>
            <person name="Zhao Y."/>
            <person name="Luo W."/>
            <person name="Zhou D."/>
        </authorList>
    </citation>
    <scope>NUCLEOTIDE SEQUENCE</scope>
    <source>
        <strain evidence="2">30860</strain>
        <plasmid evidence="2">p30860-HI2</plasmid>
    </source>
</reference>
<protein>
    <submittedName>
        <fullName evidence="2">Uncharacterized protein</fullName>
    </submittedName>
</protein>